<keyword evidence="6" id="KW-0963">Cytoplasm</keyword>
<feature type="site" description="Cleavage; by autolysis" evidence="6">
    <location>
        <begin position="188"/>
        <end position="189"/>
    </location>
</feature>
<dbReference type="Gene3D" id="3.60.70.12">
    <property type="entry name" value="L-amino peptidase D-ALA esterase/amidase"/>
    <property type="match status" value="1"/>
</dbReference>
<keyword evidence="6" id="KW-0028">Amino-acid biosynthesis</keyword>
<feature type="binding site" evidence="6">
    <location>
        <position position="189"/>
    </location>
    <ligand>
        <name>substrate</name>
    </ligand>
</feature>
<dbReference type="SUPFAM" id="SSF56266">
    <property type="entry name" value="DmpA/ArgJ-like"/>
    <property type="match status" value="1"/>
</dbReference>
<keyword evidence="4 6" id="KW-0068">Autocatalytic cleavage</keyword>
<comment type="pathway">
    <text evidence="6">Amino-acid biosynthesis; L-arginine biosynthesis; L-ornithine and N-acetyl-L-glutamate from L-glutamate and N(2)-acetyl-L-ornithine (cyclic): step 1/1.</text>
</comment>
<keyword evidence="5 6" id="KW-0012">Acyltransferase</keyword>
<dbReference type="EMBL" id="CP024988">
    <property type="protein sequence ID" value="AWT26314.1"/>
    <property type="molecule type" value="Genomic_DNA"/>
</dbReference>
<dbReference type="GO" id="GO:0005737">
    <property type="term" value="C:cytoplasm"/>
    <property type="evidence" value="ECO:0007669"/>
    <property type="project" value="UniProtKB-SubCell"/>
</dbReference>
<evidence type="ECO:0000256" key="4">
    <source>
        <dbReference type="ARBA" id="ARBA00022813"/>
    </source>
</evidence>
<dbReference type="NCBIfam" id="NF003802">
    <property type="entry name" value="PRK05388.1"/>
    <property type="match status" value="1"/>
</dbReference>
<feature type="binding site" evidence="6">
    <location>
        <position position="156"/>
    </location>
    <ligand>
        <name>substrate</name>
    </ligand>
</feature>
<name>A0A2Z3YUR9_9CORY</name>
<dbReference type="GO" id="GO:0004358">
    <property type="term" value="F:L-glutamate N-acetyltransferase activity, acting on acetyl-L-ornithine as donor"/>
    <property type="evidence" value="ECO:0007669"/>
    <property type="project" value="UniProtKB-UniRule"/>
</dbReference>
<evidence type="ECO:0000313" key="8">
    <source>
        <dbReference type="Proteomes" id="UP000247696"/>
    </source>
</evidence>
<dbReference type="Pfam" id="PF01960">
    <property type="entry name" value="ArgJ"/>
    <property type="match status" value="1"/>
</dbReference>
<evidence type="ECO:0000256" key="5">
    <source>
        <dbReference type="ARBA" id="ARBA00023315"/>
    </source>
</evidence>
<dbReference type="UniPathway" id="UPA00068">
    <property type="reaction ID" value="UER00106"/>
</dbReference>
<feature type="chain" id="PRO_5023293940" description="Arginine biosynthesis bifunctional protein ArgJ beta chain" evidence="6">
    <location>
        <begin position="189"/>
        <end position="392"/>
    </location>
</feature>
<dbReference type="GO" id="GO:0004042">
    <property type="term" value="F:L-glutamate N-acetyltransferase activity"/>
    <property type="evidence" value="ECO:0007669"/>
    <property type="project" value="UniProtKB-UniRule"/>
</dbReference>
<comment type="subcellular location">
    <subcellularLocation>
        <location evidence="6">Cytoplasm</location>
    </subcellularLocation>
</comment>
<reference evidence="8" key="1">
    <citation type="submission" date="2017-11" db="EMBL/GenBank/DDBJ databases">
        <title>Otitis media/interna in a cat caused by the recently described species Corynebacterium provencense.</title>
        <authorList>
            <person name="Kittl S."/>
            <person name="Brodard I."/>
            <person name="Rychener L."/>
            <person name="Jores J."/>
            <person name="Roosje P."/>
            <person name="Gobeli Brawand S."/>
        </authorList>
    </citation>
    <scope>NUCLEOTIDE SEQUENCE [LARGE SCALE GENOMIC DNA]</scope>
    <source>
        <strain evidence="8">17KM38</strain>
    </source>
</reference>
<comment type="similarity">
    <text evidence="1 6">Belongs to the ArgJ family.</text>
</comment>
<evidence type="ECO:0000313" key="7">
    <source>
        <dbReference type="EMBL" id="AWT26314.1"/>
    </source>
</evidence>
<comment type="subunit">
    <text evidence="2 6">Heterotetramer of two alpha and two beta chains.</text>
</comment>
<dbReference type="PANTHER" id="PTHR23100:SF0">
    <property type="entry name" value="ARGININE BIOSYNTHESIS BIFUNCTIONAL PROTEIN ARGJ, MITOCHONDRIAL"/>
    <property type="match status" value="1"/>
</dbReference>
<feature type="site" description="Involved in the stabilization of negative charge on the oxyanion by the formation of the oxyanion hole" evidence="6">
    <location>
        <position position="113"/>
    </location>
</feature>
<dbReference type="InterPro" id="IPR016117">
    <property type="entry name" value="ArgJ-like_dom_sf"/>
</dbReference>
<dbReference type="HAMAP" id="MF_01106">
    <property type="entry name" value="ArgJ"/>
    <property type="match status" value="1"/>
</dbReference>
<accession>A0A2Z3YUR9</accession>
<dbReference type="RefSeq" id="WP_110482519.1">
    <property type="nucleotide sequence ID" value="NZ_CP024988.1"/>
</dbReference>
<organism evidence="7 8">
    <name type="scientific">Corynebacterium provencense</name>
    <dbReference type="NCBI Taxonomy" id="1737425"/>
    <lineage>
        <taxon>Bacteria</taxon>
        <taxon>Bacillati</taxon>
        <taxon>Actinomycetota</taxon>
        <taxon>Actinomycetes</taxon>
        <taxon>Mycobacteriales</taxon>
        <taxon>Corynebacteriaceae</taxon>
        <taxon>Corynebacterium</taxon>
    </lineage>
</organism>
<keyword evidence="3 6" id="KW-0808">Transferase</keyword>
<dbReference type="AlphaFoldDB" id="A0A2Z3YUR9"/>
<comment type="function">
    <text evidence="6">Catalyzes two activities which are involved in the cyclic version of arginine biosynthesis: the synthesis of N-acetylglutamate from glutamate and acetyl-CoA as the acetyl donor, and of ornithine by transacetylation between N(2)-acetylornithine and glutamate.</text>
</comment>
<dbReference type="Gene3D" id="3.10.20.340">
    <property type="entry name" value="ArgJ beta chain, C-terminal domain"/>
    <property type="match status" value="1"/>
</dbReference>
<dbReference type="EC" id="2.3.1.35" evidence="6"/>
<evidence type="ECO:0000256" key="1">
    <source>
        <dbReference type="ARBA" id="ARBA00006774"/>
    </source>
</evidence>
<comment type="catalytic activity">
    <reaction evidence="6">
        <text>L-glutamate + acetyl-CoA = N-acetyl-L-glutamate + CoA + H(+)</text>
        <dbReference type="Rhea" id="RHEA:24292"/>
        <dbReference type="ChEBI" id="CHEBI:15378"/>
        <dbReference type="ChEBI" id="CHEBI:29985"/>
        <dbReference type="ChEBI" id="CHEBI:44337"/>
        <dbReference type="ChEBI" id="CHEBI:57287"/>
        <dbReference type="ChEBI" id="CHEBI:57288"/>
        <dbReference type="EC" id="2.3.1.1"/>
    </reaction>
</comment>
<feature type="binding site" evidence="6">
    <location>
        <position position="267"/>
    </location>
    <ligand>
        <name>substrate</name>
    </ligand>
</feature>
<keyword evidence="6" id="KW-0055">Arginine biosynthesis</keyword>
<dbReference type="PANTHER" id="PTHR23100">
    <property type="entry name" value="ARGININE BIOSYNTHESIS BIFUNCTIONAL PROTEIN ARGJ"/>
    <property type="match status" value="1"/>
</dbReference>
<feature type="active site" description="Nucleophile" evidence="6">
    <location>
        <position position="189"/>
    </location>
</feature>
<comment type="catalytic activity">
    <reaction evidence="6">
        <text>N(2)-acetyl-L-ornithine + L-glutamate = N-acetyl-L-glutamate + L-ornithine</text>
        <dbReference type="Rhea" id="RHEA:15349"/>
        <dbReference type="ChEBI" id="CHEBI:29985"/>
        <dbReference type="ChEBI" id="CHEBI:44337"/>
        <dbReference type="ChEBI" id="CHEBI:46911"/>
        <dbReference type="ChEBI" id="CHEBI:57805"/>
        <dbReference type="EC" id="2.3.1.35"/>
    </reaction>
</comment>
<evidence type="ECO:0000256" key="3">
    <source>
        <dbReference type="ARBA" id="ARBA00022679"/>
    </source>
</evidence>
<feature type="site" description="Involved in the stabilization of negative charge on the oxyanion by the formation of the oxyanion hole" evidence="6">
    <location>
        <position position="114"/>
    </location>
</feature>
<dbReference type="NCBIfam" id="TIGR00120">
    <property type="entry name" value="ArgJ"/>
    <property type="match status" value="1"/>
</dbReference>
<dbReference type="InterPro" id="IPR042195">
    <property type="entry name" value="ArgJ_beta_C"/>
</dbReference>
<dbReference type="KEGG" id="cpre:Csp1_15290"/>
<dbReference type="Proteomes" id="UP000247696">
    <property type="component" value="Chromosome"/>
</dbReference>
<feature type="binding site" evidence="6">
    <location>
        <position position="392"/>
    </location>
    <ligand>
        <name>substrate</name>
    </ligand>
</feature>
<proteinExistence type="inferred from homology"/>
<dbReference type="OrthoDB" id="9804242at2"/>
<gene>
    <name evidence="6 7" type="primary">argJ</name>
    <name evidence="7" type="ORF">Csp1_15290</name>
</gene>
<keyword evidence="8" id="KW-1185">Reference proteome</keyword>
<dbReference type="EC" id="2.3.1.1" evidence="6"/>
<comment type="pathway">
    <text evidence="6">Amino-acid biosynthesis; L-arginine biosynthesis; N(2)-acetyl-L-ornithine from L-glutamate: step 1/4.</text>
</comment>
<feature type="binding site" evidence="6">
    <location>
        <position position="387"/>
    </location>
    <ligand>
        <name>substrate</name>
    </ligand>
</feature>
<evidence type="ECO:0000256" key="6">
    <source>
        <dbReference type="HAMAP-Rule" id="MF_01106"/>
    </source>
</evidence>
<dbReference type="GO" id="GO:0006592">
    <property type="term" value="P:ornithine biosynthetic process"/>
    <property type="evidence" value="ECO:0007669"/>
    <property type="project" value="TreeGrafter"/>
</dbReference>
<keyword evidence="6" id="KW-0511">Multifunctional enzyme</keyword>
<dbReference type="GO" id="GO:0006526">
    <property type="term" value="P:L-arginine biosynthetic process"/>
    <property type="evidence" value="ECO:0007669"/>
    <property type="project" value="UniProtKB-UniRule"/>
</dbReference>
<feature type="binding site" evidence="6">
    <location>
        <position position="178"/>
    </location>
    <ligand>
        <name>substrate</name>
    </ligand>
</feature>
<protein>
    <recommendedName>
        <fullName evidence="6">Arginine biosynthesis bifunctional protein ArgJ</fullName>
    </recommendedName>
    <domain>
        <recommendedName>
            <fullName evidence="6">Glutamate N-acetyltransferase</fullName>
            <ecNumber evidence="6">2.3.1.35</ecNumber>
        </recommendedName>
        <alternativeName>
            <fullName evidence="6">Ornithine acetyltransferase</fullName>
            <shortName evidence="6">OATase</shortName>
        </alternativeName>
        <alternativeName>
            <fullName evidence="6">Ornithine transacetylase</fullName>
        </alternativeName>
    </domain>
    <domain>
        <recommendedName>
            <fullName evidence="6">Amino-acid acetyltransferase</fullName>
            <ecNumber evidence="6">2.3.1.1</ecNumber>
        </recommendedName>
        <alternativeName>
            <fullName evidence="6">N-acetylglutamate synthase</fullName>
            <shortName evidence="6">AGSase</shortName>
        </alternativeName>
    </domain>
    <component>
        <recommendedName>
            <fullName evidence="6">Arginine biosynthesis bifunctional protein ArgJ alpha chain</fullName>
        </recommendedName>
    </component>
    <component>
        <recommendedName>
            <fullName evidence="6">Arginine biosynthesis bifunctional protein ArgJ beta chain</fullName>
        </recommendedName>
    </component>
</protein>
<sequence>MTEQTTGVTAASGFRAAATTAGIKPSGKPDLALVVNEGPEYTAAAVFTRNKVFASPVKYTRAHNDGTFRAVILNSGNANACNGAQGDRDAEATAAAVGEALGVPASEVAVCSTGLIGDTLPMDKLLAGVATVTTAVKEPSAGSREAGLAAATAIMTTDTVVKQAVYHGDGWTLGGMGKGVGMMAPSLATMLVVLTTDAHVDDPAPYLNSAAEVTFDCIDIDGSTSTNDTVILMANGASGVTPSEGEFRDAVHQVCLDLARQLQGDAEGVTKRVTVTVTGTATDGDAKTAARVLGRDNLFKCAMFGSDPNWGRTLAAVGMAPVPMDAEKISVSFNGHPVCVDATGAPGARDVDLSGPDIDVHVDLGTGGPGHATVWTTDLSHEYVHINSAYSS</sequence>
<dbReference type="STRING" id="1737425.GCA_900049755_02481"/>
<dbReference type="InterPro" id="IPR002813">
    <property type="entry name" value="Arg_biosynth_ArgJ"/>
</dbReference>
<feature type="chain" id="PRO_5023293939" description="Arginine biosynthesis bifunctional protein ArgJ alpha chain" evidence="6">
    <location>
        <begin position="1"/>
        <end position="188"/>
    </location>
</feature>
<dbReference type="CDD" id="cd02152">
    <property type="entry name" value="OAT"/>
    <property type="match status" value="1"/>
</dbReference>
<evidence type="ECO:0000256" key="2">
    <source>
        <dbReference type="ARBA" id="ARBA00011475"/>
    </source>
</evidence>